<keyword evidence="1" id="KW-1133">Transmembrane helix</keyword>
<keyword evidence="1" id="KW-0812">Transmembrane</keyword>
<organism evidence="2 3">
    <name type="scientific">Channa argus</name>
    <name type="common">Northern snakehead</name>
    <name type="synonym">Ophicephalus argus</name>
    <dbReference type="NCBI Taxonomy" id="215402"/>
    <lineage>
        <taxon>Eukaryota</taxon>
        <taxon>Metazoa</taxon>
        <taxon>Chordata</taxon>
        <taxon>Craniata</taxon>
        <taxon>Vertebrata</taxon>
        <taxon>Euteleostomi</taxon>
        <taxon>Actinopterygii</taxon>
        <taxon>Neopterygii</taxon>
        <taxon>Teleostei</taxon>
        <taxon>Neoteleostei</taxon>
        <taxon>Acanthomorphata</taxon>
        <taxon>Anabantaria</taxon>
        <taxon>Anabantiformes</taxon>
        <taxon>Channoidei</taxon>
        <taxon>Channidae</taxon>
        <taxon>Channa</taxon>
    </lineage>
</organism>
<dbReference type="Proteomes" id="UP000503349">
    <property type="component" value="Chromosome 10"/>
</dbReference>
<sequence length="52" mass="5560">MNPLPAVIAAFSPSFILLPLPLGCSDVLFKMSTLTDNQAPWHKASSLNAVSF</sequence>
<protein>
    <submittedName>
        <fullName evidence="2">Uncharacterized protein</fullName>
    </submittedName>
</protein>
<dbReference type="AlphaFoldDB" id="A0A6G1PY30"/>
<evidence type="ECO:0000313" key="2">
    <source>
        <dbReference type="EMBL" id="KAF3695129.1"/>
    </source>
</evidence>
<name>A0A6G1PY30_CHAAH</name>
<keyword evidence="3" id="KW-1185">Reference proteome</keyword>
<keyword evidence="1" id="KW-0472">Membrane</keyword>
<gene>
    <name evidence="2" type="ORF">EXN66_Car010805</name>
</gene>
<reference evidence="2 3" key="1">
    <citation type="submission" date="2019-02" db="EMBL/GenBank/DDBJ databases">
        <title>Opniocepnalus argus genome.</title>
        <authorList>
            <person name="Zhou C."/>
            <person name="Xiao S."/>
        </authorList>
    </citation>
    <scope>NUCLEOTIDE SEQUENCE [LARGE SCALE GENOMIC DNA]</scope>
    <source>
        <strain evidence="2">OARG1902GOOAL</strain>
        <tissue evidence="2">Muscle</tissue>
    </source>
</reference>
<evidence type="ECO:0000313" key="3">
    <source>
        <dbReference type="Proteomes" id="UP000503349"/>
    </source>
</evidence>
<dbReference type="EMBL" id="CM015721">
    <property type="protein sequence ID" value="KAF3695129.1"/>
    <property type="molecule type" value="Genomic_DNA"/>
</dbReference>
<accession>A0A6G1PY30</accession>
<evidence type="ECO:0000256" key="1">
    <source>
        <dbReference type="SAM" id="Phobius"/>
    </source>
</evidence>
<proteinExistence type="predicted"/>
<reference evidence="3" key="2">
    <citation type="submission" date="2019-02" db="EMBL/GenBank/DDBJ databases">
        <title>Opniocepnalus argus Var Kimnra genome.</title>
        <authorList>
            <person name="Zhou C."/>
            <person name="Xiao S."/>
        </authorList>
    </citation>
    <scope>NUCLEOTIDE SEQUENCE [LARGE SCALE GENOMIC DNA]</scope>
</reference>
<feature type="transmembrane region" description="Helical" evidence="1">
    <location>
        <begin position="6"/>
        <end position="29"/>
    </location>
</feature>